<name>A0A840G1K0_RHOTE</name>
<keyword evidence="2" id="KW-1185">Reference proteome</keyword>
<dbReference type="EMBL" id="JACIGE010000010">
    <property type="protein sequence ID" value="MBB4248277.1"/>
    <property type="molecule type" value="Genomic_DNA"/>
</dbReference>
<dbReference type="OrthoDB" id="4380123at2"/>
<dbReference type="RefSeq" id="WP_153117468.1">
    <property type="nucleotide sequence ID" value="NZ_JACIGE010000010.1"/>
</dbReference>
<evidence type="ECO:0000313" key="2">
    <source>
        <dbReference type="Proteomes" id="UP000587070"/>
    </source>
</evidence>
<comment type="caution">
    <text evidence="1">The sequence shown here is derived from an EMBL/GenBank/DDBJ whole genome shotgun (WGS) entry which is preliminary data.</text>
</comment>
<protein>
    <submittedName>
        <fullName evidence="1">Uncharacterized protein with NRDE domain</fullName>
    </submittedName>
</protein>
<reference evidence="1 2" key="1">
    <citation type="submission" date="2020-08" db="EMBL/GenBank/DDBJ databases">
        <title>Genome sequencing of Purple Non-Sulfur Bacteria from various extreme environments.</title>
        <authorList>
            <person name="Mayer M."/>
        </authorList>
    </citation>
    <scope>NUCLEOTIDE SEQUENCE [LARGE SCALE GENOMIC DNA]</scope>
    <source>
        <strain evidence="1 2">2761</strain>
    </source>
</reference>
<dbReference type="AlphaFoldDB" id="A0A840G1K0"/>
<accession>A0A840G1K0</accession>
<proteinExistence type="predicted"/>
<dbReference type="Proteomes" id="UP000587070">
    <property type="component" value="Unassembled WGS sequence"/>
</dbReference>
<evidence type="ECO:0000313" key="1">
    <source>
        <dbReference type="EMBL" id="MBB4248277.1"/>
    </source>
</evidence>
<organism evidence="1 2">
    <name type="scientific">Rhodocyclus tenuis</name>
    <name type="common">Rhodospirillum tenue</name>
    <dbReference type="NCBI Taxonomy" id="1066"/>
    <lineage>
        <taxon>Bacteria</taxon>
        <taxon>Pseudomonadati</taxon>
        <taxon>Pseudomonadota</taxon>
        <taxon>Betaproteobacteria</taxon>
        <taxon>Rhodocyclales</taxon>
        <taxon>Rhodocyclaceae</taxon>
        <taxon>Rhodocyclus</taxon>
    </lineage>
</organism>
<dbReference type="InterPro" id="IPR008551">
    <property type="entry name" value="TANGO2"/>
</dbReference>
<dbReference type="PANTHER" id="PTHR17985:SF8">
    <property type="entry name" value="TRANSPORT AND GOLGI ORGANIZATION PROTEIN 2 HOMOLOG"/>
    <property type="match status" value="1"/>
</dbReference>
<dbReference type="Pfam" id="PF05742">
    <property type="entry name" value="TANGO2"/>
    <property type="match status" value="2"/>
</dbReference>
<sequence>MCLIVLAWQAHPDYPLLVAANRDEFFARPSAAAAFWDDAPAVFGGRDLQAGGSWLGITRPQSIDSASLLAPADCGADTARASRAGKSQQTAWRQGFAALTNFRELAAPPAAAPSRGRLVADYLRAFARGDESGKCSADGYLAALAPQLAGYGACNLLVGDGQRLGYCSKRGGATRWLAPGIYGISNHLLDTPWPKLATAKAAFAAALPALPALDPFFALLRDEKIVADEHLPETGVSREWERRLSAIFVRSPAYGTRASTLIAVGRDGTTRFVERSFGPGAEIIGEVDTVFGV</sequence>
<dbReference type="PANTHER" id="PTHR17985">
    <property type="entry name" value="SER/THR-RICH PROTEIN T10 IN DGCR REGION"/>
    <property type="match status" value="1"/>
</dbReference>
<gene>
    <name evidence="1" type="ORF">GGD90_002669</name>
</gene>